<sequence>MGVKGNSVKNSFEWHPDQKNRIYIIEKATGNVLKTQYVTNIAYFVLHYVNAFEENDQ</sequence>
<proteinExistence type="inferred from homology"/>
<feature type="non-terminal residue" evidence="5">
    <location>
        <position position="1"/>
    </location>
</feature>
<keyword evidence="6" id="KW-1185">Reference proteome</keyword>
<gene>
    <name evidence="5" type="ORF">AFUS01_LOCUS35626</name>
</gene>
<dbReference type="Proteomes" id="UP000708208">
    <property type="component" value="Unassembled WGS sequence"/>
</dbReference>
<dbReference type="InterPro" id="IPR004294">
    <property type="entry name" value="Carotenoid_Oase"/>
</dbReference>
<name>A0A8J2L5K8_9HEXA</name>
<comment type="similarity">
    <text evidence="1">Belongs to the carotenoid oxygenase family.</text>
</comment>
<dbReference type="GO" id="GO:0016702">
    <property type="term" value="F:oxidoreductase activity, acting on single donors with incorporation of molecular oxygen, incorporation of two atoms of oxygen"/>
    <property type="evidence" value="ECO:0007669"/>
    <property type="project" value="InterPro"/>
</dbReference>
<dbReference type="GO" id="GO:0046872">
    <property type="term" value="F:metal ion binding"/>
    <property type="evidence" value="ECO:0007669"/>
    <property type="project" value="UniProtKB-KW"/>
</dbReference>
<evidence type="ECO:0000313" key="5">
    <source>
        <dbReference type="EMBL" id="CAG7825520.1"/>
    </source>
</evidence>
<evidence type="ECO:0000313" key="6">
    <source>
        <dbReference type="Proteomes" id="UP000708208"/>
    </source>
</evidence>
<organism evidence="5 6">
    <name type="scientific">Allacma fusca</name>
    <dbReference type="NCBI Taxonomy" id="39272"/>
    <lineage>
        <taxon>Eukaryota</taxon>
        <taxon>Metazoa</taxon>
        <taxon>Ecdysozoa</taxon>
        <taxon>Arthropoda</taxon>
        <taxon>Hexapoda</taxon>
        <taxon>Collembola</taxon>
        <taxon>Symphypleona</taxon>
        <taxon>Sminthuridae</taxon>
        <taxon>Allacma</taxon>
    </lineage>
</organism>
<protein>
    <submittedName>
        <fullName evidence="5">Uncharacterized protein</fullName>
    </submittedName>
</protein>
<dbReference type="EMBL" id="CAJVCH010536610">
    <property type="protein sequence ID" value="CAG7825520.1"/>
    <property type="molecule type" value="Genomic_DNA"/>
</dbReference>
<evidence type="ECO:0000256" key="2">
    <source>
        <dbReference type="ARBA" id="ARBA00022723"/>
    </source>
</evidence>
<evidence type="ECO:0000256" key="1">
    <source>
        <dbReference type="ARBA" id="ARBA00006787"/>
    </source>
</evidence>
<feature type="binding site" evidence="4">
    <location>
        <position position="47"/>
    </location>
    <ligand>
        <name>Fe cation</name>
        <dbReference type="ChEBI" id="CHEBI:24875"/>
        <note>catalytic</note>
    </ligand>
</feature>
<comment type="cofactor">
    <cofactor evidence="4">
        <name>Fe(2+)</name>
        <dbReference type="ChEBI" id="CHEBI:29033"/>
    </cofactor>
    <text evidence="4">Binds 1 Fe(2+) ion per subunit.</text>
</comment>
<accession>A0A8J2L5K8</accession>
<reference evidence="5" key="1">
    <citation type="submission" date="2021-06" db="EMBL/GenBank/DDBJ databases">
        <authorList>
            <person name="Hodson N. C."/>
            <person name="Mongue J. A."/>
            <person name="Jaron S. K."/>
        </authorList>
    </citation>
    <scope>NUCLEOTIDE SEQUENCE</scope>
</reference>
<dbReference type="Pfam" id="PF03055">
    <property type="entry name" value="RPE65"/>
    <property type="match status" value="1"/>
</dbReference>
<comment type="caution">
    <text evidence="5">The sequence shown here is derived from an EMBL/GenBank/DDBJ whole genome shotgun (WGS) entry which is preliminary data.</text>
</comment>
<dbReference type="AlphaFoldDB" id="A0A8J2L5K8"/>
<keyword evidence="2 4" id="KW-0479">Metal-binding</keyword>
<evidence type="ECO:0000256" key="4">
    <source>
        <dbReference type="PIRSR" id="PIRSR604294-1"/>
    </source>
</evidence>
<keyword evidence="3 4" id="KW-0408">Iron</keyword>
<evidence type="ECO:0000256" key="3">
    <source>
        <dbReference type="ARBA" id="ARBA00023004"/>
    </source>
</evidence>
<dbReference type="OrthoDB" id="1069523at2759"/>